<dbReference type="PROSITE" id="PS51460">
    <property type="entry name" value="GAR"/>
    <property type="match status" value="1"/>
</dbReference>
<keyword evidence="4" id="KW-0175">Coiled coil</keyword>
<evidence type="ECO:0000256" key="4">
    <source>
        <dbReference type="SAM" id="Coils"/>
    </source>
</evidence>
<evidence type="ECO:0000256" key="3">
    <source>
        <dbReference type="ARBA" id="ARBA00023212"/>
    </source>
</evidence>
<evidence type="ECO:0000256" key="1">
    <source>
        <dbReference type="ARBA" id="ARBA00004245"/>
    </source>
</evidence>
<protein>
    <recommendedName>
        <fullName evidence="5">GAR domain-containing protein</fullName>
    </recommendedName>
</protein>
<dbReference type="Gene3D" id="3.30.920.20">
    <property type="entry name" value="Gas2-like domain"/>
    <property type="match status" value="1"/>
</dbReference>
<name>A0A1R2C972_9CILI</name>
<keyword evidence="3" id="KW-0206">Cytoskeleton</keyword>
<dbReference type="Pfam" id="PF02187">
    <property type="entry name" value="GAS2"/>
    <property type="match status" value="1"/>
</dbReference>
<comment type="caution">
    <text evidence="6">The sequence shown here is derived from an EMBL/GenBank/DDBJ whole genome shotgun (WGS) entry which is preliminary data.</text>
</comment>
<evidence type="ECO:0000313" key="7">
    <source>
        <dbReference type="Proteomes" id="UP000187209"/>
    </source>
</evidence>
<feature type="coiled-coil region" evidence="4">
    <location>
        <begin position="124"/>
        <end position="200"/>
    </location>
</feature>
<evidence type="ECO:0000256" key="2">
    <source>
        <dbReference type="ARBA" id="ARBA00022490"/>
    </source>
</evidence>
<feature type="domain" description="GAR" evidence="5">
    <location>
        <begin position="278"/>
        <end position="350"/>
    </location>
</feature>
<evidence type="ECO:0000313" key="6">
    <source>
        <dbReference type="EMBL" id="OMJ85515.1"/>
    </source>
</evidence>
<dbReference type="EMBL" id="MPUH01000234">
    <property type="protein sequence ID" value="OMJ85515.1"/>
    <property type="molecule type" value="Genomic_DNA"/>
</dbReference>
<dbReference type="InterPro" id="IPR036534">
    <property type="entry name" value="GAR_dom_sf"/>
</dbReference>
<dbReference type="GO" id="GO:0005856">
    <property type="term" value="C:cytoskeleton"/>
    <property type="evidence" value="ECO:0007669"/>
    <property type="project" value="UniProtKB-SubCell"/>
</dbReference>
<proteinExistence type="predicted"/>
<dbReference type="InterPro" id="IPR003108">
    <property type="entry name" value="GAR_dom"/>
</dbReference>
<accession>A0A1R2C972</accession>
<organism evidence="6 7">
    <name type="scientific">Stentor coeruleus</name>
    <dbReference type="NCBI Taxonomy" id="5963"/>
    <lineage>
        <taxon>Eukaryota</taxon>
        <taxon>Sar</taxon>
        <taxon>Alveolata</taxon>
        <taxon>Ciliophora</taxon>
        <taxon>Postciliodesmatophora</taxon>
        <taxon>Heterotrichea</taxon>
        <taxon>Heterotrichida</taxon>
        <taxon>Stentoridae</taxon>
        <taxon>Stentor</taxon>
    </lineage>
</organism>
<gene>
    <name evidence="6" type="ORF">SteCoe_13127</name>
</gene>
<dbReference type="OrthoDB" id="326553at2759"/>
<evidence type="ECO:0000259" key="5">
    <source>
        <dbReference type="PROSITE" id="PS51460"/>
    </source>
</evidence>
<dbReference type="Proteomes" id="UP000187209">
    <property type="component" value="Unassembled WGS sequence"/>
</dbReference>
<comment type="subcellular location">
    <subcellularLocation>
        <location evidence="1">Cytoplasm</location>
        <location evidence="1">Cytoskeleton</location>
    </subcellularLocation>
</comment>
<keyword evidence="7" id="KW-1185">Reference proteome</keyword>
<sequence>MMQISIIRTEGVNENTELCVFINGKLGTALKRHNEHIYSIQKSTIMRIILKNKLAKVPTCSGTYKTDIFSEGFQWLPLSISPHDFYHELPNEINIPRILVLISYNLSPVIEISESEDVDSLKYEMSLNLEVKKMQTRINELEEKIRENEVFMNEFKILYEESCKDNEILKKKIDDEMENSKGLKEALEKIKADYEDSKNNDLLRDELLEFLINNKENKRNKDMRLRDKNNLEVFEDKRIERCREISRKSIVEVLGNTTKLANGVKKNNNTKRVMSETSYYRSNDKNTERAIQEYMKKTKNDGKFIKDSGNVYRYGKKKIFIALKNGKLLCRVGGGFEGIDKFLSKNSENYETSSIDNIHRRAHTASSIKRKEIKKVLGNNIISENADDIGSSSTTRIRKNV</sequence>
<dbReference type="AlphaFoldDB" id="A0A1R2C972"/>
<reference evidence="6 7" key="1">
    <citation type="submission" date="2016-11" db="EMBL/GenBank/DDBJ databases">
        <title>The macronuclear genome of Stentor coeruleus: a giant cell with tiny introns.</title>
        <authorList>
            <person name="Slabodnick M."/>
            <person name="Ruby J.G."/>
            <person name="Reiff S.B."/>
            <person name="Swart E.C."/>
            <person name="Gosai S."/>
            <person name="Prabakaran S."/>
            <person name="Witkowska E."/>
            <person name="Larue G.E."/>
            <person name="Fisher S."/>
            <person name="Freeman R.M."/>
            <person name="Gunawardena J."/>
            <person name="Chu W."/>
            <person name="Stover N.A."/>
            <person name="Gregory B.D."/>
            <person name="Nowacki M."/>
            <person name="Derisi J."/>
            <person name="Roy S.W."/>
            <person name="Marshall W.F."/>
            <person name="Sood P."/>
        </authorList>
    </citation>
    <scope>NUCLEOTIDE SEQUENCE [LARGE SCALE GENOMIC DNA]</scope>
    <source>
        <strain evidence="6">WM001</strain>
    </source>
</reference>
<dbReference type="SUPFAM" id="SSF143575">
    <property type="entry name" value="GAS2 domain-like"/>
    <property type="match status" value="1"/>
</dbReference>
<keyword evidence="2" id="KW-0963">Cytoplasm</keyword>
<dbReference type="GO" id="GO:0008017">
    <property type="term" value="F:microtubule binding"/>
    <property type="evidence" value="ECO:0007669"/>
    <property type="project" value="InterPro"/>
</dbReference>